<dbReference type="Pfam" id="PF05042">
    <property type="entry name" value="Caleosin"/>
    <property type="match status" value="1"/>
</dbReference>
<dbReference type="PANTHER" id="PTHR31495">
    <property type="entry name" value="PEROXYGENASE 3-RELATED"/>
    <property type="match status" value="1"/>
</dbReference>
<keyword evidence="5" id="KW-1185">Reference proteome</keyword>
<dbReference type="GO" id="GO:0004497">
    <property type="term" value="F:monooxygenase activity"/>
    <property type="evidence" value="ECO:0007669"/>
    <property type="project" value="TreeGrafter"/>
</dbReference>
<keyword evidence="2" id="KW-0472">Membrane</keyword>
<comment type="caution">
    <text evidence="4">The sequence shown here is derived from an EMBL/GenBank/DDBJ whole genome shotgun (WGS) entry which is preliminary data.</text>
</comment>
<dbReference type="SUPFAM" id="SSF47473">
    <property type="entry name" value="EF-hand"/>
    <property type="match status" value="1"/>
</dbReference>
<dbReference type="InterPro" id="IPR002048">
    <property type="entry name" value="EF_hand_dom"/>
</dbReference>
<sequence length="233" mass="26292">MADVQLESATSAAPVTLRRPVPVDLDKYVEKPHLPRALAAVTMETPTGTPGHDHQNLTVLQQHAAFFDRNKDGLVYPWETYAGFRALGFNFLISLAAAIVINGTMSYMTLDGWLPSPFFVIVIRNIHKAKHASDSEVYDSEGRFQPEKFEEIFSKFDREHKGGLTFWELMEMTEALRDAVDPFGWTASKLEWGFTYLLAAKGGLISKNAIRGVLDGSLFEMIELRRRRKKALE</sequence>
<keyword evidence="2" id="KW-0812">Transmembrane</keyword>
<reference evidence="4 5" key="1">
    <citation type="journal article" date="2018" name="Cell">
        <title>The Chara Genome: Secondary Complexity and Implications for Plant Terrestrialization.</title>
        <authorList>
            <person name="Nishiyama T."/>
            <person name="Sakayama H."/>
            <person name="Vries J.D."/>
            <person name="Buschmann H."/>
            <person name="Saint-Marcoux D."/>
            <person name="Ullrich K.K."/>
            <person name="Haas F.B."/>
            <person name="Vanderstraeten L."/>
            <person name="Becker D."/>
            <person name="Lang D."/>
            <person name="Vosolsobe S."/>
            <person name="Rombauts S."/>
            <person name="Wilhelmsson P.K.I."/>
            <person name="Janitza P."/>
            <person name="Kern R."/>
            <person name="Heyl A."/>
            <person name="Rumpler F."/>
            <person name="Villalobos L.I.A.C."/>
            <person name="Clay J.M."/>
            <person name="Skokan R."/>
            <person name="Toyoda A."/>
            <person name="Suzuki Y."/>
            <person name="Kagoshima H."/>
            <person name="Schijlen E."/>
            <person name="Tajeshwar N."/>
            <person name="Catarino B."/>
            <person name="Hetherington A.J."/>
            <person name="Saltykova A."/>
            <person name="Bonnot C."/>
            <person name="Breuninger H."/>
            <person name="Symeonidi A."/>
            <person name="Radhakrishnan G.V."/>
            <person name="Van Nieuwerburgh F."/>
            <person name="Deforce D."/>
            <person name="Chang C."/>
            <person name="Karol K.G."/>
            <person name="Hedrich R."/>
            <person name="Ulvskov P."/>
            <person name="Glockner G."/>
            <person name="Delwiche C.F."/>
            <person name="Petrasek J."/>
            <person name="Van de Peer Y."/>
            <person name="Friml J."/>
            <person name="Beilby M."/>
            <person name="Dolan L."/>
            <person name="Kohara Y."/>
            <person name="Sugano S."/>
            <person name="Fujiyama A."/>
            <person name="Delaux P.-M."/>
            <person name="Quint M."/>
            <person name="TheiBen G."/>
            <person name="Hagemann M."/>
            <person name="Harholt J."/>
            <person name="Dunand C."/>
            <person name="Zachgo S."/>
            <person name="Langdale J."/>
            <person name="Maumus F."/>
            <person name="Straeten D.V.D."/>
            <person name="Gould S.B."/>
            <person name="Rensing S.A."/>
        </authorList>
    </citation>
    <scope>NUCLEOTIDE SEQUENCE [LARGE SCALE GENOMIC DNA]</scope>
    <source>
        <strain evidence="4 5">S276</strain>
    </source>
</reference>
<dbReference type="OrthoDB" id="640742at2759"/>
<feature type="domain" description="EF-hand" evidence="3">
    <location>
        <begin position="144"/>
        <end position="179"/>
    </location>
</feature>
<dbReference type="PROSITE" id="PS50222">
    <property type="entry name" value="EF_HAND_2"/>
    <property type="match status" value="1"/>
</dbReference>
<comment type="similarity">
    <text evidence="1">Belongs to the caleosin family.</text>
</comment>
<evidence type="ECO:0000256" key="2">
    <source>
        <dbReference type="SAM" id="Phobius"/>
    </source>
</evidence>
<accession>A0A388L8B4</accession>
<dbReference type="OMA" id="WGGAFFE"/>
<gene>
    <name evidence="4" type="ORF">CBR_g27762</name>
</gene>
<dbReference type="PANTHER" id="PTHR31495:SF20">
    <property type="entry name" value="CALEOSIN-RELATED FAMILY PROTEIN"/>
    <property type="match status" value="1"/>
</dbReference>
<protein>
    <recommendedName>
        <fullName evidence="3">EF-hand domain-containing protein</fullName>
    </recommendedName>
</protein>
<evidence type="ECO:0000313" key="4">
    <source>
        <dbReference type="EMBL" id="GBG78537.1"/>
    </source>
</evidence>
<dbReference type="InterPro" id="IPR007736">
    <property type="entry name" value="Caleosin-related"/>
</dbReference>
<keyword evidence="2" id="KW-1133">Transmembrane helix</keyword>
<dbReference type="Gramene" id="GBG78537">
    <property type="protein sequence ID" value="GBG78537"/>
    <property type="gene ID" value="CBR_g27762"/>
</dbReference>
<dbReference type="GO" id="GO:0005509">
    <property type="term" value="F:calcium ion binding"/>
    <property type="evidence" value="ECO:0007669"/>
    <property type="project" value="InterPro"/>
</dbReference>
<proteinExistence type="inferred from homology"/>
<dbReference type="InterPro" id="IPR011992">
    <property type="entry name" value="EF-hand-dom_pair"/>
</dbReference>
<organism evidence="4 5">
    <name type="scientific">Chara braunii</name>
    <name type="common">Braun's stonewort</name>
    <dbReference type="NCBI Taxonomy" id="69332"/>
    <lineage>
        <taxon>Eukaryota</taxon>
        <taxon>Viridiplantae</taxon>
        <taxon>Streptophyta</taxon>
        <taxon>Charophyceae</taxon>
        <taxon>Charales</taxon>
        <taxon>Characeae</taxon>
        <taxon>Chara</taxon>
    </lineage>
</organism>
<feature type="transmembrane region" description="Helical" evidence="2">
    <location>
        <begin position="82"/>
        <end position="101"/>
    </location>
</feature>
<dbReference type="Gene3D" id="1.10.238.10">
    <property type="entry name" value="EF-hand"/>
    <property type="match status" value="1"/>
</dbReference>
<evidence type="ECO:0000313" key="5">
    <source>
        <dbReference type="Proteomes" id="UP000265515"/>
    </source>
</evidence>
<evidence type="ECO:0000256" key="1">
    <source>
        <dbReference type="ARBA" id="ARBA00006765"/>
    </source>
</evidence>
<dbReference type="EMBL" id="BFEA01000297">
    <property type="protein sequence ID" value="GBG78537.1"/>
    <property type="molecule type" value="Genomic_DNA"/>
</dbReference>
<name>A0A388L8B4_CHABU</name>
<dbReference type="STRING" id="69332.A0A388L8B4"/>
<dbReference type="AlphaFoldDB" id="A0A388L8B4"/>
<evidence type="ECO:0000259" key="3">
    <source>
        <dbReference type="PROSITE" id="PS50222"/>
    </source>
</evidence>
<dbReference type="Proteomes" id="UP000265515">
    <property type="component" value="Unassembled WGS sequence"/>
</dbReference>